<feature type="region of interest" description="Disordered" evidence="1">
    <location>
        <begin position="238"/>
        <end position="258"/>
    </location>
</feature>
<accession>A0A2R8BCN3</accession>
<dbReference type="Proteomes" id="UP000244880">
    <property type="component" value="Unassembled WGS sequence"/>
</dbReference>
<proteinExistence type="predicted"/>
<keyword evidence="4" id="KW-1185">Reference proteome</keyword>
<evidence type="ECO:0000313" key="4">
    <source>
        <dbReference type="Proteomes" id="UP000244880"/>
    </source>
</evidence>
<sequence>MKKIAIFCDGTWNSPTIAEPTSVRKLSQALINDPARHQQVFYFQGIGSSDRFDRGLRRWLKKYGGGAFGWGLDGKVKEAYQAIALFYRPGDEIYLFGFSRGAYTARSVAGMIRKCGIVRDTSEDGINAAFQLYRKRGPENAPDEPHIWAERRAVSPDFATSDDDLKLRQDQSHLVRINYVGVLDTVGARGIPPSVFGPAATLWNRQYTFHDMALSSLVKSARQALALDERRPLFKPATWDNLDDRPQKPGLNGGRTDPLRPYQQKWFAGNHRIIGGSSQEAQALCAFPLEWVLQGAGGLALDPAVPFPPTTADALIDADEIDHSWGVMKRWRSGPKQPWDVHASALERARGRTDYQPASLRRFL</sequence>
<dbReference type="InterPro" id="IPR018712">
    <property type="entry name" value="Tle1-like_cat"/>
</dbReference>
<protein>
    <recommendedName>
        <fullName evidence="2">T6SS Phospholipase effector Tle1-like catalytic domain-containing protein</fullName>
    </recommendedName>
</protein>
<dbReference type="PANTHER" id="PTHR33840:SF1">
    <property type="entry name" value="TLE1 PHOSPHOLIPASE DOMAIN-CONTAINING PROTEIN"/>
    <property type="match status" value="1"/>
</dbReference>
<evidence type="ECO:0000313" key="3">
    <source>
        <dbReference type="EMBL" id="SPH20800.1"/>
    </source>
</evidence>
<feature type="domain" description="T6SS Phospholipase effector Tle1-like catalytic" evidence="2">
    <location>
        <begin position="2"/>
        <end position="294"/>
    </location>
</feature>
<dbReference type="EMBL" id="OMOR01000001">
    <property type="protein sequence ID" value="SPH20800.1"/>
    <property type="molecule type" value="Genomic_DNA"/>
</dbReference>
<dbReference type="OrthoDB" id="4378831at2"/>
<dbReference type="AlphaFoldDB" id="A0A2R8BCN3"/>
<gene>
    <name evidence="3" type="ORF">ASD8599_01541</name>
</gene>
<organism evidence="3 4">
    <name type="scientific">Ascidiaceihabitans donghaensis</name>
    <dbReference type="NCBI Taxonomy" id="1510460"/>
    <lineage>
        <taxon>Bacteria</taxon>
        <taxon>Pseudomonadati</taxon>
        <taxon>Pseudomonadota</taxon>
        <taxon>Alphaproteobacteria</taxon>
        <taxon>Rhodobacterales</taxon>
        <taxon>Paracoccaceae</taxon>
        <taxon>Ascidiaceihabitans</taxon>
    </lineage>
</organism>
<dbReference type="PANTHER" id="PTHR33840">
    <property type="match status" value="1"/>
</dbReference>
<evidence type="ECO:0000256" key="1">
    <source>
        <dbReference type="SAM" id="MobiDB-lite"/>
    </source>
</evidence>
<dbReference type="RefSeq" id="WP_108827957.1">
    <property type="nucleotide sequence ID" value="NZ_OMOR01000001.1"/>
</dbReference>
<dbReference type="SUPFAM" id="SSF53474">
    <property type="entry name" value="alpha/beta-Hydrolases"/>
    <property type="match status" value="1"/>
</dbReference>
<reference evidence="3 4" key="1">
    <citation type="submission" date="2018-03" db="EMBL/GenBank/DDBJ databases">
        <authorList>
            <person name="Keele B.F."/>
        </authorList>
    </citation>
    <scope>NUCLEOTIDE SEQUENCE [LARGE SCALE GENOMIC DNA]</scope>
    <source>
        <strain evidence="3 4">CECT 8599</strain>
    </source>
</reference>
<name>A0A2R8BCN3_9RHOB</name>
<dbReference type="InterPro" id="IPR029058">
    <property type="entry name" value="AB_hydrolase_fold"/>
</dbReference>
<dbReference type="Pfam" id="PF09994">
    <property type="entry name" value="T6SS_Tle1-like_cat"/>
    <property type="match status" value="1"/>
</dbReference>
<evidence type="ECO:0000259" key="2">
    <source>
        <dbReference type="Pfam" id="PF09994"/>
    </source>
</evidence>